<reference evidence="1" key="1">
    <citation type="journal article" date="2014" name="Int. J. Syst. Evol. Microbiol.">
        <title>Complete genome sequence of Corynebacterium casei LMG S-19264T (=DSM 44701T), isolated from a smear-ripened cheese.</title>
        <authorList>
            <consortium name="US DOE Joint Genome Institute (JGI-PGF)"/>
            <person name="Walter F."/>
            <person name="Albersmeier A."/>
            <person name="Kalinowski J."/>
            <person name="Ruckert C."/>
        </authorList>
    </citation>
    <scope>NUCLEOTIDE SEQUENCE</scope>
    <source>
        <strain evidence="1">CGMCC 4.7201</strain>
    </source>
</reference>
<dbReference type="AlphaFoldDB" id="A0A917ZVQ2"/>
<evidence type="ECO:0000313" key="2">
    <source>
        <dbReference type="Proteomes" id="UP000641932"/>
    </source>
</evidence>
<keyword evidence="2" id="KW-1185">Reference proteome</keyword>
<dbReference type="EMBL" id="BMMS01000035">
    <property type="protein sequence ID" value="GGO97917.1"/>
    <property type="molecule type" value="Genomic_DNA"/>
</dbReference>
<proteinExistence type="predicted"/>
<gene>
    <name evidence="1" type="ORF">GCM10012280_60830</name>
</gene>
<dbReference type="RefSeq" id="WP_189135046.1">
    <property type="nucleotide sequence ID" value="NZ_BMMS01000035.1"/>
</dbReference>
<reference evidence="1" key="2">
    <citation type="submission" date="2020-09" db="EMBL/GenBank/DDBJ databases">
        <authorList>
            <person name="Sun Q."/>
            <person name="Zhou Y."/>
        </authorList>
    </citation>
    <scope>NUCLEOTIDE SEQUENCE</scope>
    <source>
        <strain evidence="1">CGMCC 4.7201</strain>
    </source>
</reference>
<dbReference type="Proteomes" id="UP000641932">
    <property type="component" value="Unassembled WGS sequence"/>
</dbReference>
<protein>
    <submittedName>
        <fullName evidence="1">Uncharacterized protein</fullName>
    </submittedName>
</protein>
<evidence type="ECO:0000313" key="1">
    <source>
        <dbReference type="EMBL" id="GGO97917.1"/>
    </source>
</evidence>
<comment type="caution">
    <text evidence="1">The sequence shown here is derived from an EMBL/GenBank/DDBJ whole genome shotgun (WGS) entry which is preliminary data.</text>
</comment>
<organism evidence="1 2">
    <name type="scientific">Wenjunlia tyrosinilytica</name>
    <dbReference type="NCBI Taxonomy" id="1544741"/>
    <lineage>
        <taxon>Bacteria</taxon>
        <taxon>Bacillati</taxon>
        <taxon>Actinomycetota</taxon>
        <taxon>Actinomycetes</taxon>
        <taxon>Kitasatosporales</taxon>
        <taxon>Streptomycetaceae</taxon>
        <taxon>Wenjunlia</taxon>
    </lineage>
</organism>
<sequence>MISPHRTDAPIYDDLIEERGDVLAEARRVAEQTQREMGRLLDFSSVHNPLVYR</sequence>
<accession>A0A917ZVQ2</accession>
<name>A0A917ZVQ2_9ACTN</name>